<comment type="similarity">
    <text evidence="2">Belongs to the Cob(I)alamin adenosyltransferase family.</text>
</comment>
<dbReference type="EC" id="2.5.1.17" evidence="3"/>
<dbReference type="PANTHER" id="PTHR46638:SF1">
    <property type="entry name" value="CORRINOID ADENOSYLTRANSFERASE"/>
    <property type="match status" value="1"/>
</dbReference>
<dbReference type="NCBIfam" id="TIGR00708">
    <property type="entry name" value="cobA"/>
    <property type="match status" value="1"/>
</dbReference>
<evidence type="ECO:0000256" key="5">
    <source>
        <dbReference type="ARBA" id="ARBA00031529"/>
    </source>
</evidence>
<proteinExistence type="inferred from homology"/>
<dbReference type="GO" id="GO:0008817">
    <property type="term" value="F:corrinoid adenosyltransferase activity"/>
    <property type="evidence" value="ECO:0007669"/>
    <property type="project" value="UniProtKB-EC"/>
</dbReference>
<dbReference type="UniPathway" id="UPA00148">
    <property type="reaction ID" value="UER00233"/>
</dbReference>
<dbReference type="Gene3D" id="3.40.50.300">
    <property type="entry name" value="P-loop containing nucleotide triphosphate hydrolases"/>
    <property type="match status" value="1"/>
</dbReference>
<dbReference type="PIRSF" id="PIRSF015617">
    <property type="entry name" value="Adensltrnsf_CobA"/>
    <property type="match status" value="1"/>
</dbReference>
<dbReference type="Pfam" id="PF02572">
    <property type="entry name" value="CobA_CobO_BtuR"/>
    <property type="match status" value="1"/>
</dbReference>
<dbReference type="AlphaFoldDB" id="A0A7C5AMB3"/>
<dbReference type="InterPro" id="IPR003724">
    <property type="entry name" value="CblAdoTrfase_CobA"/>
</dbReference>
<evidence type="ECO:0000256" key="1">
    <source>
        <dbReference type="ARBA" id="ARBA00005121"/>
    </source>
</evidence>
<gene>
    <name evidence="10" type="primary">cobO</name>
    <name evidence="10" type="ORF">ENW48_08145</name>
</gene>
<comment type="function">
    <text evidence="4">Required for both de novo synthesis of the corrin ring for the assimilation of exogenous corrinoids. Participates in the adenosylation of a variety of incomplete and complete corrinoids.</text>
</comment>
<comment type="catalytic activity">
    <reaction evidence="9">
        <text>2 cob(II)alamin + reduced [electron-transfer flavoprotein] + 2 ATP = 2 adenosylcob(III)alamin + 2 triphosphate + oxidized [electron-transfer flavoprotein] + 3 H(+)</text>
        <dbReference type="Rhea" id="RHEA:28671"/>
        <dbReference type="Rhea" id="RHEA-COMP:10685"/>
        <dbReference type="Rhea" id="RHEA-COMP:10686"/>
        <dbReference type="ChEBI" id="CHEBI:15378"/>
        <dbReference type="ChEBI" id="CHEBI:16304"/>
        <dbReference type="ChEBI" id="CHEBI:18036"/>
        <dbReference type="ChEBI" id="CHEBI:18408"/>
        <dbReference type="ChEBI" id="CHEBI:30616"/>
        <dbReference type="ChEBI" id="CHEBI:57692"/>
        <dbReference type="ChEBI" id="CHEBI:58307"/>
        <dbReference type="EC" id="2.5.1.17"/>
    </reaction>
</comment>
<evidence type="ECO:0000256" key="7">
    <source>
        <dbReference type="ARBA" id="ARBA00033354"/>
    </source>
</evidence>
<dbReference type="GO" id="GO:0005524">
    <property type="term" value="F:ATP binding"/>
    <property type="evidence" value="ECO:0007669"/>
    <property type="project" value="InterPro"/>
</dbReference>
<dbReference type="SUPFAM" id="SSF52540">
    <property type="entry name" value="P-loop containing nucleoside triphosphate hydrolases"/>
    <property type="match status" value="1"/>
</dbReference>
<evidence type="ECO:0000256" key="6">
    <source>
        <dbReference type="ARBA" id="ARBA00033334"/>
    </source>
</evidence>
<organism evidence="10">
    <name type="scientific">Desulfobacca acetoxidans</name>
    <dbReference type="NCBI Taxonomy" id="60893"/>
    <lineage>
        <taxon>Bacteria</taxon>
        <taxon>Pseudomonadati</taxon>
        <taxon>Thermodesulfobacteriota</taxon>
        <taxon>Desulfobaccia</taxon>
        <taxon>Desulfobaccales</taxon>
        <taxon>Desulfobaccaceae</taxon>
        <taxon>Desulfobacca</taxon>
    </lineage>
</organism>
<accession>A0A7C5AMB3</accession>
<dbReference type="GO" id="GO:0009236">
    <property type="term" value="P:cobalamin biosynthetic process"/>
    <property type="evidence" value="ECO:0007669"/>
    <property type="project" value="UniProtKB-UniPathway"/>
</dbReference>
<protein>
    <recommendedName>
        <fullName evidence="3">corrinoid adenosyltransferase</fullName>
        <ecNumber evidence="3">2.5.1.17</ecNumber>
    </recommendedName>
    <alternativeName>
        <fullName evidence="5">Cob(II)alamin adenosyltransferase</fullName>
    </alternativeName>
    <alternativeName>
        <fullName evidence="7">Cob(II)yrinic acid a,c-diamide adenosyltransferase</fullName>
    </alternativeName>
    <alternativeName>
        <fullName evidence="6">Cobinamide/cobalamin adenosyltransferase</fullName>
    </alternativeName>
</protein>
<comment type="caution">
    <text evidence="10">The sequence shown here is derived from an EMBL/GenBank/DDBJ whole genome shotgun (WGS) entry which is preliminary data.</text>
</comment>
<evidence type="ECO:0000313" key="10">
    <source>
        <dbReference type="EMBL" id="HGZ12174.1"/>
    </source>
</evidence>
<evidence type="ECO:0000256" key="4">
    <source>
        <dbReference type="ARBA" id="ARBA00024929"/>
    </source>
</evidence>
<evidence type="ECO:0000256" key="8">
    <source>
        <dbReference type="ARBA" id="ARBA00048555"/>
    </source>
</evidence>
<dbReference type="EMBL" id="DTKJ01000056">
    <property type="protein sequence ID" value="HGZ12174.1"/>
    <property type="molecule type" value="Genomic_DNA"/>
</dbReference>
<evidence type="ECO:0000256" key="2">
    <source>
        <dbReference type="ARBA" id="ARBA00007487"/>
    </source>
</evidence>
<comment type="catalytic activity">
    <reaction evidence="8">
        <text>2 cob(II)yrinate a,c diamide + reduced [electron-transfer flavoprotein] + 2 ATP = 2 adenosylcob(III)yrinate a,c-diamide + 2 triphosphate + oxidized [electron-transfer flavoprotein] + 3 H(+)</text>
        <dbReference type="Rhea" id="RHEA:11528"/>
        <dbReference type="Rhea" id="RHEA-COMP:10685"/>
        <dbReference type="Rhea" id="RHEA-COMP:10686"/>
        <dbReference type="ChEBI" id="CHEBI:15378"/>
        <dbReference type="ChEBI" id="CHEBI:18036"/>
        <dbReference type="ChEBI" id="CHEBI:30616"/>
        <dbReference type="ChEBI" id="CHEBI:57692"/>
        <dbReference type="ChEBI" id="CHEBI:58307"/>
        <dbReference type="ChEBI" id="CHEBI:58503"/>
        <dbReference type="ChEBI" id="CHEBI:58537"/>
        <dbReference type="EC" id="2.5.1.17"/>
    </reaction>
</comment>
<dbReference type="InterPro" id="IPR027417">
    <property type="entry name" value="P-loop_NTPase"/>
</dbReference>
<evidence type="ECO:0000256" key="9">
    <source>
        <dbReference type="ARBA" id="ARBA00048692"/>
    </source>
</evidence>
<reference evidence="10" key="1">
    <citation type="journal article" date="2020" name="mSystems">
        <title>Genome- and Community-Level Interaction Insights into Carbon Utilization and Element Cycling Functions of Hydrothermarchaeota in Hydrothermal Sediment.</title>
        <authorList>
            <person name="Zhou Z."/>
            <person name="Liu Y."/>
            <person name="Xu W."/>
            <person name="Pan J."/>
            <person name="Luo Z.H."/>
            <person name="Li M."/>
        </authorList>
    </citation>
    <scope>NUCLEOTIDE SEQUENCE [LARGE SCALE GENOMIC DNA]</scope>
    <source>
        <strain evidence="10">SpSt-853</strain>
    </source>
</reference>
<keyword evidence="10" id="KW-0808">Transferase</keyword>
<comment type="pathway">
    <text evidence="1">Cofactor biosynthesis; adenosylcobalamin biosynthesis; adenosylcobalamin from cob(II)yrinate a,c-diamide: step 2/7.</text>
</comment>
<evidence type="ECO:0000256" key="3">
    <source>
        <dbReference type="ARBA" id="ARBA00012454"/>
    </source>
</evidence>
<name>A0A7C5AMB3_9BACT</name>
<sequence length="176" mass="19374">MNRLAEGRLQVYTGSGKGKTTAALGLALRALGRGLKVYIIQFLKGRETGESRVAARLAPGLTLRFFGQPGFGRLKSPGPEDRRLLGEAWDLAREVIRSGEHDLVILDEINLALANELLPLSEVLEVLRHRPSHVEVVLTGRHAPPALLELADLVTEMHPLRHYLKAGVRARAGIEW</sequence>
<dbReference type="PANTHER" id="PTHR46638">
    <property type="entry name" value="CORRINOID ADENOSYLTRANSFERASE"/>
    <property type="match status" value="1"/>
</dbReference>